<evidence type="ECO:0000313" key="3">
    <source>
        <dbReference type="Proteomes" id="UP000635477"/>
    </source>
</evidence>
<feature type="region of interest" description="Disordered" evidence="1">
    <location>
        <begin position="1"/>
        <end position="43"/>
    </location>
</feature>
<protein>
    <submittedName>
        <fullName evidence="2">Uncharacterized protein</fullName>
    </submittedName>
</protein>
<organism evidence="2 3">
    <name type="scientific">Fusarium zealandicum</name>
    <dbReference type="NCBI Taxonomy" id="1053134"/>
    <lineage>
        <taxon>Eukaryota</taxon>
        <taxon>Fungi</taxon>
        <taxon>Dikarya</taxon>
        <taxon>Ascomycota</taxon>
        <taxon>Pezizomycotina</taxon>
        <taxon>Sordariomycetes</taxon>
        <taxon>Hypocreomycetidae</taxon>
        <taxon>Hypocreales</taxon>
        <taxon>Nectriaceae</taxon>
        <taxon>Fusarium</taxon>
        <taxon>Fusarium staphyleae species complex</taxon>
    </lineage>
</organism>
<evidence type="ECO:0000256" key="1">
    <source>
        <dbReference type="SAM" id="MobiDB-lite"/>
    </source>
</evidence>
<gene>
    <name evidence="2" type="ORF">FZEAL_9514</name>
</gene>
<feature type="compositionally biased region" description="Basic and acidic residues" evidence="1">
    <location>
        <begin position="1"/>
        <end position="10"/>
    </location>
</feature>
<dbReference type="Proteomes" id="UP000635477">
    <property type="component" value="Unassembled WGS sequence"/>
</dbReference>
<feature type="compositionally biased region" description="Basic and acidic residues" evidence="1">
    <location>
        <begin position="19"/>
        <end position="29"/>
    </location>
</feature>
<proteinExistence type="predicted"/>
<name>A0A8H4UBD5_9HYPO</name>
<comment type="caution">
    <text evidence="2">The sequence shown here is derived from an EMBL/GenBank/DDBJ whole genome shotgun (WGS) entry which is preliminary data.</text>
</comment>
<reference evidence="2" key="2">
    <citation type="submission" date="2020-05" db="EMBL/GenBank/DDBJ databases">
        <authorList>
            <person name="Kim H.-S."/>
            <person name="Proctor R.H."/>
            <person name="Brown D.W."/>
        </authorList>
    </citation>
    <scope>NUCLEOTIDE SEQUENCE</scope>
    <source>
        <strain evidence="2">NRRL 22465</strain>
    </source>
</reference>
<reference evidence="2" key="1">
    <citation type="journal article" date="2020" name="BMC Genomics">
        <title>Correction to: Identification and distribution of gene clusters required for synthesis of sphingolipid metabolism inhibitors in diverse species of the filamentous fungus Fusarium.</title>
        <authorList>
            <person name="Kim H.S."/>
            <person name="Lohmar J.M."/>
            <person name="Busman M."/>
            <person name="Brown D.W."/>
            <person name="Naumann T.A."/>
            <person name="Divon H.H."/>
            <person name="Lysoe E."/>
            <person name="Uhlig S."/>
            <person name="Proctor R.H."/>
        </authorList>
    </citation>
    <scope>NUCLEOTIDE SEQUENCE</scope>
    <source>
        <strain evidence="2">NRRL 22465</strain>
    </source>
</reference>
<keyword evidence="3" id="KW-1185">Reference proteome</keyword>
<dbReference type="AlphaFoldDB" id="A0A8H4UBD5"/>
<sequence length="205" mass="22844">MDENDDEHRTGTITTGKGGHRDPAAKKPEISPGLFWTPPGLGLTRPGSCTASTLFGRDESVTTPIHGAQITCSRLIQLERLAPHPLDRFQCRPRRQSQSRTPVVGARTHSFQVPTTLGPVKPSRRPPWDSSPNHQHEDDTLKRALPPFTDEFSHSWSPLDASSPAPSSKPPLHARRPWLRCSYQKRLIMEVTHAMGKQWTALCIV</sequence>
<feature type="region of interest" description="Disordered" evidence="1">
    <location>
        <begin position="87"/>
        <end position="140"/>
    </location>
</feature>
<evidence type="ECO:0000313" key="2">
    <source>
        <dbReference type="EMBL" id="KAF4972833.1"/>
    </source>
</evidence>
<feature type="compositionally biased region" description="Low complexity" evidence="1">
    <location>
        <begin position="157"/>
        <end position="166"/>
    </location>
</feature>
<accession>A0A8H4UBD5</accession>
<feature type="region of interest" description="Disordered" evidence="1">
    <location>
        <begin position="155"/>
        <end position="174"/>
    </location>
</feature>
<dbReference type="EMBL" id="JABEYC010000893">
    <property type="protein sequence ID" value="KAF4972833.1"/>
    <property type="molecule type" value="Genomic_DNA"/>
</dbReference>